<feature type="non-terminal residue" evidence="6">
    <location>
        <position position="97"/>
    </location>
</feature>
<keyword evidence="2" id="KW-0547">Nucleotide-binding</keyword>
<dbReference type="PROSITE" id="PS51419">
    <property type="entry name" value="RAB"/>
    <property type="match status" value="1"/>
</dbReference>
<reference evidence="6" key="1">
    <citation type="submission" date="2023-06" db="EMBL/GenBank/DDBJ databases">
        <title>Reference genome for the Northern bat (Eptesicus nilssonii), a most northern bat species.</title>
        <authorList>
            <person name="Laine V.N."/>
            <person name="Pulliainen A.T."/>
            <person name="Lilley T.M."/>
        </authorList>
    </citation>
    <scope>NUCLEOTIDE SEQUENCE</scope>
    <source>
        <strain evidence="6">BLF_Eptnil</strain>
        <tissue evidence="6">Kidney</tissue>
    </source>
</reference>
<dbReference type="PANTHER" id="PTHR47978">
    <property type="match status" value="1"/>
</dbReference>
<dbReference type="EMBL" id="JAULJE010000004">
    <property type="protein sequence ID" value="KAK1344292.1"/>
    <property type="molecule type" value="Genomic_DNA"/>
</dbReference>
<comment type="subcellular location">
    <subcellularLocation>
        <location evidence="5">Endomembrane system</location>
        <topology evidence="5">Lipid-anchor</topology>
    </subcellularLocation>
</comment>
<proteinExistence type="inferred from homology"/>
<sequence length="97" mass="10978">MESSLEASFMSSGALLGTRSRIFKMICNSNVGKTCLTYRFCAGCFPNCTEATMGIDGEHIKIQLWDKGQDRFRKSMVQHYYRNGHAAVFVYDMTNMA</sequence>
<comment type="caution">
    <text evidence="6">The sequence shown here is derived from an EMBL/GenBank/DDBJ whole genome shotgun (WGS) entry which is preliminary data.</text>
</comment>
<evidence type="ECO:0000256" key="1">
    <source>
        <dbReference type="ARBA" id="ARBA00006270"/>
    </source>
</evidence>
<evidence type="ECO:0000256" key="5">
    <source>
        <dbReference type="ARBA" id="ARBA00037868"/>
    </source>
</evidence>
<evidence type="ECO:0000313" key="6">
    <source>
        <dbReference type="EMBL" id="KAK1344292.1"/>
    </source>
</evidence>
<dbReference type="GO" id="GO:0005525">
    <property type="term" value="F:GTP binding"/>
    <property type="evidence" value="ECO:0007669"/>
    <property type="project" value="UniProtKB-KW"/>
</dbReference>
<keyword evidence="4" id="KW-0636">Prenylation</keyword>
<accession>A0AA40I8E6</accession>
<dbReference type="AlphaFoldDB" id="A0AA40I8E6"/>
<keyword evidence="7" id="KW-1185">Reference proteome</keyword>
<keyword evidence="3" id="KW-0342">GTP-binding</keyword>
<dbReference type="Gene3D" id="3.40.50.300">
    <property type="entry name" value="P-loop containing nucleotide triphosphate hydrolases"/>
    <property type="match status" value="1"/>
</dbReference>
<evidence type="ECO:0000256" key="3">
    <source>
        <dbReference type="ARBA" id="ARBA00023134"/>
    </source>
</evidence>
<dbReference type="GO" id="GO:0012505">
    <property type="term" value="C:endomembrane system"/>
    <property type="evidence" value="ECO:0007669"/>
    <property type="project" value="UniProtKB-SubCell"/>
</dbReference>
<dbReference type="SMART" id="SM00175">
    <property type="entry name" value="RAB"/>
    <property type="match status" value="1"/>
</dbReference>
<evidence type="ECO:0000256" key="4">
    <source>
        <dbReference type="ARBA" id="ARBA00023289"/>
    </source>
</evidence>
<comment type="similarity">
    <text evidence="1">Belongs to the small GTPase superfamily. Rab family.</text>
</comment>
<name>A0AA40I8E6_CNENI</name>
<dbReference type="InterPro" id="IPR001806">
    <property type="entry name" value="Small_GTPase"/>
</dbReference>
<keyword evidence="4" id="KW-0449">Lipoprotein</keyword>
<gene>
    <name evidence="6" type="ORF">QTO34_014857</name>
</gene>
<evidence type="ECO:0000256" key="2">
    <source>
        <dbReference type="ARBA" id="ARBA00022741"/>
    </source>
</evidence>
<dbReference type="InterPro" id="IPR027417">
    <property type="entry name" value="P-loop_NTPase"/>
</dbReference>
<dbReference type="GO" id="GO:0003924">
    <property type="term" value="F:GTPase activity"/>
    <property type="evidence" value="ECO:0007669"/>
    <property type="project" value="InterPro"/>
</dbReference>
<dbReference type="Proteomes" id="UP001177744">
    <property type="component" value="Unassembled WGS sequence"/>
</dbReference>
<organism evidence="6 7">
    <name type="scientific">Cnephaeus nilssonii</name>
    <name type="common">Northern bat</name>
    <name type="synonym">Eptesicus nilssonii</name>
    <dbReference type="NCBI Taxonomy" id="3371016"/>
    <lineage>
        <taxon>Eukaryota</taxon>
        <taxon>Metazoa</taxon>
        <taxon>Chordata</taxon>
        <taxon>Craniata</taxon>
        <taxon>Vertebrata</taxon>
        <taxon>Euteleostomi</taxon>
        <taxon>Mammalia</taxon>
        <taxon>Eutheria</taxon>
        <taxon>Laurasiatheria</taxon>
        <taxon>Chiroptera</taxon>
        <taxon>Yangochiroptera</taxon>
        <taxon>Vespertilionidae</taxon>
        <taxon>Cnephaeus</taxon>
    </lineage>
</organism>
<dbReference type="SUPFAM" id="SSF52540">
    <property type="entry name" value="P-loop containing nucleoside triphosphate hydrolases"/>
    <property type="match status" value="1"/>
</dbReference>
<evidence type="ECO:0000313" key="7">
    <source>
        <dbReference type="Proteomes" id="UP001177744"/>
    </source>
</evidence>
<protein>
    <submittedName>
        <fullName evidence="6">Uncharacterized protein</fullName>
    </submittedName>
</protein>
<dbReference type="Pfam" id="PF00071">
    <property type="entry name" value="Ras"/>
    <property type="match status" value="1"/>
</dbReference>